<proteinExistence type="inferred from homology"/>
<feature type="domain" description="HTH lysR-type" evidence="5">
    <location>
        <begin position="1"/>
        <end position="58"/>
    </location>
</feature>
<dbReference type="PANTHER" id="PTHR30346">
    <property type="entry name" value="TRANSCRIPTIONAL DUAL REGULATOR HCAR-RELATED"/>
    <property type="match status" value="1"/>
</dbReference>
<organism evidence="6 7">
    <name type="scientific">Pontibacillus litoralis JSM 072002</name>
    <dbReference type="NCBI Taxonomy" id="1385512"/>
    <lineage>
        <taxon>Bacteria</taxon>
        <taxon>Bacillati</taxon>
        <taxon>Bacillota</taxon>
        <taxon>Bacilli</taxon>
        <taxon>Bacillales</taxon>
        <taxon>Bacillaceae</taxon>
        <taxon>Pontibacillus</taxon>
    </lineage>
</organism>
<dbReference type="AlphaFoldDB" id="A0A0A5G8B5"/>
<dbReference type="Proteomes" id="UP000030401">
    <property type="component" value="Unassembled WGS sequence"/>
</dbReference>
<keyword evidence="2" id="KW-0805">Transcription regulation</keyword>
<dbReference type="InterPro" id="IPR036388">
    <property type="entry name" value="WH-like_DNA-bd_sf"/>
</dbReference>
<keyword evidence="4" id="KW-0804">Transcription</keyword>
<dbReference type="SUPFAM" id="SSF53850">
    <property type="entry name" value="Periplasmic binding protein-like II"/>
    <property type="match status" value="1"/>
</dbReference>
<dbReference type="PRINTS" id="PR00039">
    <property type="entry name" value="HTHLYSR"/>
</dbReference>
<evidence type="ECO:0000256" key="3">
    <source>
        <dbReference type="ARBA" id="ARBA00023125"/>
    </source>
</evidence>
<dbReference type="InterPro" id="IPR005119">
    <property type="entry name" value="LysR_subst-bd"/>
</dbReference>
<evidence type="ECO:0000256" key="2">
    <source>
        <dbReference type="ARBA" id="ARBA00023015"/>
    </source>
</evidence>
<dbReference type="STRING" id="1385512.N784_15780"/>
<gene>
    <name evidence="6" type="ORF">N784_15780</name>
</gene>
<dbReference type="Pfam" id="PF03466">
    <property type="entry name" value="LysR_substrate"/>
    <property type="match status" value="1"/>
</dbReference>
<keyword evidence="7" id="KW-1185">Reference proteome</keyword>
<evidence type="ECO:0000259" key="5">
    <source>
        <dbReference type="PROSITE" id="PS50931"/>
    </source>
</evidence>
<dbReference type="PANTHER" id="PTHR30346:SF0">
    <property type="entry name" value="HCA OPERON TRANSCRIPTIONAL ACTIVATOR HCAR"/>
    <property type="match status" value="1"/>
</dbReference>
<dbReference type="GO" id="GO:0003677">
    <property type="term" value="F:DNA binding"/>
    <property type="evidence" value="ECO:0007669"/>
    <property type="project" value="UniProtKB-KW"/>
</dbReference>
<dbReference type="FunFam" id="1.10.10.10:FF:000001">
    <property type="entry name" value="LysR family transcriptional regulator"/>
    <property type="match status" value="1"/>
</dbReference>
<dbReference type="Pfam" id="PF00126">
    <property type="entry name" value="HTH_1"/>
    <property type="match status" value="1"/>
</dbReference>
<dbReference type="CDD" id="cd05466">
    <property type="entry name" value="PBP2_LTTR_substrate"/>
    <property type="match status" value="1"/>
</dbReference>
<accession>A0A0A5G8B5</accession>
<keyword evidence="3" id="KW-0238">DNA-binding</keyword>
<dbReference type="InterPro" id="IPR036390">
    <property type="entry name" value="WH_DNA-bd_sf"/>
</dbReference>
<dbReference type="Gene3D" id="3.40.190.290">
    <property type="match status" value="1"/>
</dbReference>
<dbReference type="EMBL" id="AVPG01000007">
    <property type="protein sequence ID" value="KGX87360.1"/>
    <property type="molecule type" value="Genomic_DNA"/>
</dbReference>
<evidence type="ECO:0000256" key="1">
    <source>
        <dbReference type="ARBA" id="ARBA00009437"/>
    </source>
</evidence>
<reference evidence="6 7" key="1">
    <citation type="submission" date="2013-08" db="EMBL/GenBank/DDBJ databases">
        <authorList>
            <person name="Huang J."/>
            <person name="Wang G."/>
        </authorList>
    </citation>
    <scope>NUCLEOTIDE SEQUENCE [LARGE SCALE GENOMIC DNA]</scope>
    <source>
        <strain evidence="6 7">JSM 072002</strain>
    </source>
</reference>
<evidence type="ECO:0000313" key="6">
    <source>
        <dbReference type="EMBL" id="KGX87360.1"/>
    </source>
</evidence>
<dbReference type="OrthoDB" id="9803735at2"/>
<sequence>MNIEQLEYIVEVAKCQSVSKAAESLHITQSGVSLSITALEKDLGIKIFTRSRLGAIPTEEGKVIINKSIKALEAIQDIKKEAYFYSNSMSGSLRFEAIPGLMSPMVKTFSFLKKKYPNLNIEISEKGSSEIVENFKANKIDAGFVALNQEMLQDKVGSDFEPFVTGKMVACVGKTSPLAQRSRIHPEEIRNESLVLYKDDSVEWFVEDFSAKFGSVQVLYKTNNIHAIESALREGGAMTIGHDYSFLNHPSVISGDLVTLDLAPYPQQIVYFGWLKKPNEQMHMISKQIIQLFKQALTGTDLL</sequence>
<dbReference type="GO" id="GO:0032993">
    <property type="term" value="C:protein-DNA complex"/>
    <property type="evidence" value="ECO:0007669"/>
    <property type="project" value="TreeGrafter"/>
</dbReference>
<dbReference type="InterPro" id="IPR000847">
    <property type="entry name" value="LysR_HTH_N"/>
</dbReference>
<dbReference type="RefSeq" id="WP_052127171.1">
    <property type="nucleotide sequence ID" value="NZ_AVPG01000007.1"/>
</dbReference>
<dbReference type="eggNOG" id="COG0583">
    <property type="taxonomic scope" value="Bacteria"/>
</dbReference>
<name>A0A0A5G8B5_9BACI</name>
<comment type="similarity">
    <text evidence="1">Belongs to the LysR transcriptional regulatory family.</text>
</comment>
<protein>
    <submittedName>
        <fullName evidence="6">LysR family transcriptional regulator</fullName>
    </submittedName>
</protein>
<dbReference type="SUPFAM" id="SSF46785">
    <property type="entry name" value="Winged helix' DNA-binding domain"/>
    <property type="match status" value="1"/>
</dbReference>
<evidence type="ECO:0000313" key="7">
    <source>
        <dbReference type="Proteomes" id="UP000030401"/>
    </source>
</evidence>
<comment type="caution">
    <text evidence="6">The sequence shown here is derived from an EMBL/GenBank/DDBJ whole genome shotgun (WGS) entry which is preliminary data.</text>
</comment>
<dbReference type="GO" id="GO:0003700">
    <property type="term" value="F:DNA-binding transcription factor activity"/>
    <property type="evidence" value="ECO:0007669"/>
    <property type="project" value="InterPro"/>
</dbReference>
<dbReference type="Gene3D" id="1.10.10.10">
    <property type="entry name" value="Winged helix-like DNA-binding domain superfamily/Winged helix DNA-binding domain"/>
    <property type="match status" value="1"/>
</dbReference>
<evidence type="ECO:0000256" key="4">
    <source>
        <dbReference type="ARBA" id="ARBA00023163"/>
    </source>
</evidence>
<dbReference type="PROSITE" id="PS50931">
    <property type="entry name" value="HTH_LYSR"/>
    <property type="match status" value="1"/>
</dbReference>